<dbReference type="RefSeq" id="WP_209898435.1">
    <property type="nucleotide sequence ID" value="NZ_BAAAJW010000008.1"/>
</dbReference>
<evidence type="ECO:0000256" key="1">
    <source>
        <dbReference type="SAM" id="MobiDB-lite"/>
    </source>
</evidence>
<organism evidence="2 3">
    <name type="scientific">Brachybacterium sacelli</name>
    <dbReference type="NCBI Taxonomy" id="173364"/>
    <lineage>
        <taxon>Bacteria</taxon>
        <taxon>Bacillati</taxon>
        <taxon>Actinomycetota</taxon>
        <taxon>Actinomycetes</taxon>
        <taxon>Micrococcales</taxon>
        <taxon>Dermabacteraceae</taxon>
        <taxon>Brachybacterium</taxon>
    </lineage>
</organism>
<proteinExistence type="predicted"/>
<gene>
    <name evidence="2" type="ORF">JOF43_000430</name>
</gene>
<feature type="region of interest" description="Disordered" evidence="1">
    <location>
        <begin position="116"/>
        <end position="168"/>
    </location>
</feature>
<dbReference type="EMBL" id="JAGIOD010000001">
    <property type="protein sequence ID" value="MBP2380473.1"/>
    <property type="molecule type" value="Genomic_DNA"/>
</dbReference>
<comment type="caution">
    <text evidence="2">The sequence shown here is derived from an EMBL/GenBank/DDBJ whole genome shotgun (WGS) entry which is preliminary data.</text>
</comment>
<feature type="compositionally biased region" description="Pro residues" evidence="1">
    <location>
        <begin position="16"/>
        <end position="27"/>
    </location>
</feature>
<dbReference type="Proteomes" id="UP001519290">
    <property type="component" value="Unassembled WGS sequence"/>
</dbReference>
<feature type="region of interest" description="Disordered" evidence="1">
    <location>
        <begin position="1"/>
        <end position="82"/>
    </location>
</feature>
<sequence>MAQQRGRLPDYDWAGPPAPSEPEPLALPPSDGGPWSDAGPWSDGAPWSDGGGTTAPAAPDGAGFGAPRFEYPDEDDPEPPSRGLPAWSIVALVALQVLALVGTVGLVVGGVLRLTEEDPVPSAGPPSTSAGPSSSAPSDAADPQRGPGVVTDAAGTELSDGTGRYEDPARIGEHTFSWRAWTDGRLSVRGLEVDRDATLPGADGADVVEEGYRLLTVTYEVRYEGSGQLAPAEELWLTGESDRAYYQDISQGLVPDPMRDVPPLGSGESAEFRSVFVVPETDLEGFRLGVETYSGEPLYYAVH</sequence>
<accession>A0ABS4WW89</accession>
<evidence type="ECO:0008006" key="4">
    <source>
        <dbReference type="Google" id="ProtNLM"/>
    </source>
</evidence>
<protein>
    <recommendedName>
        <fullName evidence="4">DUF4352 domain-containing protein</fullName>
    </recommendedName>
</protein>
<reference evidence="2 3" key="1">
    <citation type="submission" date="2021-03" db="EMBL/GenBank/DDBJ databases">
        <title>Sequencing the genomes of 1000 actinobacteria strains.</title>
        <authorList>
            <person name="Klenk H.-P."/>
        </authorList>
    </citation>
    <scope>NUCLEOTIDE SEQUENCE [LARGE SCALE GENOMIC DNA]</scope>
    <source>
        <strain evidence="2 3">DSM 14566</strain>
    </source>
</reference>
<evidence type="ECO:0000313" key="3">
    <source>
        <dbReference type="Proteomes" id="UP001519290"/>
    </source>
</evidence>
<feature type="compositionally biased region" description="Low complexity" evidence="1">
    <location>
        <begin position="54"/>
        <end position="67"/>
    </location>
</feature>
<name>A0ABS4WW89_9MICO</name>
<evidence type="ECO:0000313" key="2">
    <source>
        <dbReference type="EMBL" id="MBP2380473.1"/>
    </source>
</evidence>
<feature type="compositionally biased region" description="Low complexity" evidence="1">
    <location>
        <begin position="125"/>
        <end position="143"/>
    </location>
</feature>
<keyword evidence="3" id="KW-1185">Reference proteome</keyword>